<protein>
    <submittedName>
        <fullName evidence="2">8735_t:CDS:1</fullName>
    </submittedName>
</protein>
<reference evidence="2" key="1">
    <citation type="submission" date="2021-06" db="EMBL/GenBank/DDBJ databases">
        <authorList>
            <person name="Kallberg Y."/>
            <person name="Tangrot J."/>
            <person name="Rosling A."/>
        </authorList>
    </citation>
    <scope>NUCLEOTIDE SEQUENCE</scope>
    <source>
        <strain evidence="2">FL130A</strain>
    </source>
</reference>
<dbReference type="Gene3D" id="3.40.50.150">
    <property type="entry name" value="Vaccinia Virus protein VP39"/>
    <property type="match status" value="1"/>
</dbReference>
<feature type="domain" description="Methyltransferase" evidence="1">
    <location>
        <begin position="75"/>
        <end position="167"/>
    </location>
</feature>
<dbReference type="Pfam" id="PF13649">
    <property type="entry name" value="Methyltransf_25"/>
    <property type="match status" value="1"/>
</dbReference>
<evidence type="ECO:0000313" key="3">
    <source>
        <dbReference type="Proteomes" id="UP000789508"/>
    </source>
</evidence>
<dbReference type="SUPFAM" id="SSF53335">
    <property type="entry name" value="S-adenosyl-L-methionine-dependent methyltransferases"/>
    <property type="match status" value="1"/>
</dbReference>
<dbReference type="EMBL" id="CAJVPS010000557">
    <property type="protein sequence ID" value="CAG8494640.1"/>
    <property type="molecule type" value="Genomic_DNA"/>
</dbReference>
<sequence length="295" mass="33789">MGVCCSRRNGKSVEDAKFRYIDGRRYHNISESEYIGANDEEEANRLIQYHEVIKIVWEGLYHSPIENKLENGANVIDIGCGAGIWLLEMAQKYPNSHFVGIDFSPIFPTEGLPKNLKFINCNFLDGVPFEDSYFDFAHQKFMAAAFTKVQWKEKVIPELLRITKSGGWIEFTEAELIRSNGTNMQRIVKGMKKFFEEKDLVCVMKGSLSHLLEDTNAFSEIRNEQKTITLGKKGDYIGQETLKFYMRAITSGRIILSSFMDVMPEHFDALAETAFIETENSDTFGDQLRICCHKL</sequence>
<dbReference type="OrthoDB" id="184880at2759"/>
<comment type="caution">
    <text evidence="2">The sequence shown here is derived from an EMBL/GenBank/DDBJ whole genome shotgun (WGS) entry which is preliminary data.</text>
</comment>
<evidence type="ECO:0000259" key="1">
    <source>
        <dbReference type="Pfam" id="PF13649"/>
    </source>
</evidence>
<evidence type="ECO:0000313" key="2">
    <source>
        <dbReference type="EMBL" id="CAG8494640.1"/>
    </source>
</evidence>
<proteinExistence type="predicted"/>
<dbReference type="PANTHER" id="PTHR43591">
    <property type="entry name" value="METHYLTRANSFERASE"/>
    <property type="match status" value="1"/>
</dbReference>
<name>A0A9N8WTM2_9GLOM</name>
<dbReference type="AlphaFoldDB" id="A0A9N8WTM2"/>
<keyword evidence="3" id="KW-1185">Reference proteome</keyword>
<dbReference type="CDD" id="cd02440">
    <property type="entry name" value="AdoMet_MTases"/>
    <property type="match status" value="1"/>
</dbReference>
<dbReference type="Proteomes" id="UP000789508">
    <property type="component" value="Unassembled WGS sequence"/>
</dbReference>
<organism evidence="2 3">
    <name type="scientific">Ambispora leptoticha</name>
    <dbReference type="NCBI Taxonomy" id="144679"/>
    <lineage>
        <taxon>Eukaryota</taxon>
        <taxon>Fungi</taxon>
        <taxon>Fungi incertae sedis</taxon>
        <taxon>Mucoromycota</taxon>
        <taxon>Glomeromycotina</taxon>
        <taxon>Glomeromycetes</taxon>
        <taxon>Archaeosporales</taxon>
        <taxon>Ambisporaceae</taxon>
        <taxon>Ambispora</taxon>
    </lineage>
</organism>
<dbReference type="InterPro" id="IPR029063">
    <property type="entry name" value="SAM-dependent_MTases_sf"/>
</dbReference>
<dbReference type="InterPro" id="IPR041698">
    <property type="entry name" value="Methyltransf_25"/>
</dbReference>
<gene>
    <name evidence="2" type="ORF">ALEPTO_LOCUS3167</name>
</gene>
<accession>A0A9N8WTM2</accession>